<keyword evidence="1" id="KW-1133">Transmembrane helix</keyword>
<evidence type="ECO:0000313" key="3">
    <source>
        <dbReference type="Proteomes" id="UP001642464"/>
    </source>
</evidence>
<keyword evidence="1" id="KW-0812">Transmembrane</keyword>
<proteinExistence type="predicted"/>
<evidence type="ECO:0000256" key="1">
    <source>
        <dbReference type="SAM" id="Phobius"/>
    </source>
</evidence>
<accession>A0ABP0NRW4</accession>
<protein>
    <submittedName>
        <fullName evidence="2">Uncharacterized protein</fullName>
    </submittedName>
</protein>
<dbReference type="Proteomes" id="UP001642464">
    <property type="component" value="Unassembled WGS sequence"/>
</dbReference>
<keyword evidence="1" id="KW-0472">Membrane</keyword>
<reference evidence="2 3" key="1">
    <citation type="submission" date="2024-02" db="EMBL/GenBank/DDBJ databases">
        <authorList>
            <person name="Chen Y."/>
            <person name="Shah S."/>
            <person name="Dougan E. K."/>
            <person name="Thang M."/>
            <person name="Chan C."/>
        </authorList>
    </citation>
    <scope>NUCLEOTIDE SEQUENCE [LARGE SCALE GENOMIC DNA]</scope>
</reference>
<name>A0ABP0NRW4_9DINO</name>
<feature type="transmembrane region" description="Helical" evidence="1">
    <location>
        <begin position="28"/>
        <end position="55"/>
    </location>
</feature>
<feature type="non-terminal residue" evidence="2">
    <location>
        <position position="1"/>
    </location>
</feature>
<sequence length="278" mass="30660">RSRMASYETFAGDWAAGQSFIPGKRKRLNAVAILLNAFVPSLAFALTTGVFGFSVHYEQPHMAWLILALALFISFTSSGISIDRERVKRRVKLVALNAAATPAAFLFEVKPTCSALKNGRCVLKELRCTNRFGIKIARIKGIDAEKGYYCWILPVLPNPAEIDAYYEATATAQLVKAYVGDVYQVYSASAVHVQDSASGLRKFMNEFDLEDGDLSCDFLPAHPVAYTHPMAATICSKECAESLLQDLTKTGNIPHLRALKPGCIWLCISMTFDDFVSR</sequence>
<keyword evidence="3" id="KW-1185">Reference proteome</keyword>
<gene>
    <name evidence="2" type="ORF">SCF082_LOCUS33778</name>
</gene>
<evidence type="ECO:0000313" key="2">
    <source>
        <dbReference type="EMBL" id="CAK9066299.1"/>
    </source>
</evidence>
<feature type="transmembrane region" description="Helical" evidence="1">
    <location>
        <begin position="61"/>
        <end position="82"/>
    </location>
</feature>
<comment type="caution">
    <text evidence="2">The sequence shown here is derived from an EMBL/GenBank/DDBJ whole genome shotgun (WGS) entry which is preliminary data.</text>
</comment>
<organism evidence="2 3">
    <name type="scientific">Durusdinium trenchii</name>
    <dbReference type="NCBI Taxonomy" id="1381693"/>
    <lineage>
        <taxon>Eukaryota</taxon>
        <taxon>Sar</taxon>
        <taxon>Alveolata</taxon>
        <taxon>Dinophyceae</taxon>
        <taxon>Suessiales</taxon>
        <taxon>Symbiodiniaceae</taxon>
        <taxon>Durusdinium</taxon>
    </lineage>
</organism>
<dbReference type="EMBL" id="CAXAMM010030335">
    <property type="protein sequence ID" value="CAK9066299.1"/>
    <property type="molecule type" value="Genomic_DNA"/>
</dbReference>